<keyword evidence="9 11" id="KW-0472">Membrane</keyword>
<dbReference type="AlphaFoldDB" id="A0A2G5UQJ8"/>
<evidence type="ECO:0000256" key="10">
    <source>
        <dbReference type="ARBA" id="ARBA00023315"/>
    </source>
</evidence>
<comment type="caution">
    <text evidence="12">The sequence shown here is derived from an EMBL/GenBank/DDBJ whole genome shotgun (WGS) entry which is preliminary data.</text>
</comment>
<proteinExistence type="inferred from homology"/>
<keyword evidence="7 11" id="KW-1133">Transmembrane helix</keyword>
<keyword evidence="13" id="KW-1185">Reference proteome</keyword>
<dbReference type="GO" id="GO:0019432">
    <property type="term" value="P:triglyceride biosynthetic process"/>
    <property type="evidence" value="ECO:0007669"/>
    <property type="project" value="TreeGrafter"/>
</dbReference>
<name>A0A2G5UQJ8_9PELO</name>
<keyword evidence="4 11" id="KW-0808">Transferase</keyword>
<dbReference type="EC" id="2.3.1.-" evidence="11"/>
<gene>
    <name evidence="12" type="primary">Cnig_chr_III.g8920</name>
    <name evidence="12" type="ORF">B9Z55_008920</name>
</gene>
<evidence type="ECO:0000256" key="8">
    <source>
        <dbReference type="ARBA" id="ARBA00023098"/>
    </source>
</evidence>
<evidence type="ECO:0000256" key="6">
    <source>
        <dbReference type="ARBA" id="ARBA00022824"/>
    </source>
</evidence>
<keyword evidence="5 11" id="KW-0812">Transmembrane</keyword>
<dbReference type="EMBL" id="PDUG01000003">
    <property type="protein sequence ID" value="PIC41536.1"/>
    <property type="molecule type" value="Genomic_DNA"/>
</dbReference>
<evidence type="ECO:0000313" key="12">
    <source>
        <dbReference type="EMBL" id="PIC41536.1"/>
    </source>
</evidence>
<evidence type="ECO:0000256" key="5">
    <source>
        <dbReference type="ARBA" id="ARBA00022692"/>
    </source>
</evidence>
<evidence type="ECO:0000256" key="3">
    <source>
        <dbReference type="ARBA" id="ARBA00022516"/>
    </source>
</evidence>
<comment type="subcellular location">
    <subcellularLocation>
        <location evidence="1 11">Endoplasmic reticulum membrane</location>
        <topology evidence="1 11">Multi-pass membrane protein</topology>
    </subcellularLocation>
</comment>
<evidence type="ECO:0000256" key="2">
    <source>
        <dbReference type="ARBA" id="ARBA00005420"/>
    </source>
</evidence>
<dbReference type="CDD" id="cd07987">
    <property type="entry name" value="LPLAT_MGAT-like"/>
    <property type="match status" value="1"/>
</dbReference>
<dbReference type="Proteomes" id="UP000230233">
    <property type="component" value="Chromosome III"/>
</dbReference>
<dbReference type="PANTHER" id="PTHR12317:SF6">
    <property type="entry name" value="ACYLTRANSFERASE"/>
    <property type="match status" value="1"/>
</dbReference>
<evidence type="ECO:0000256" key="11">
    <source>
        <dbReference type="RuleBase" id="RU367023"/>
    </source>
</evidence>
<evidence type="ECO:0000256" key="9">
    <source>
        <dbReference type="ARBA" id="ARBA00023136"/>
    </source>
</evidence>
<evidence type="ECO:0000256" key="4">
    <source>
        <dbReference type="ARBA" id="ARBA00022679"/>
    </source>
</evidence>
<dbReference type="GO" id="GO:0005789">
    <property type="term" value="C:endoplasmic reticulum membrane"/>
    <property type="evidence" value="ECO:0007669"/>
    <property type="project" value="UniProtKB-SubCell"/>
</dbReference>
<dbReference type="Pfam" id="PF03982">
    <property type="entry name" value="DAGAT"/>
    <property type="match status" value="2"/>
</dbReference>
<dbReference type="InterPro" id="IPR007130">
    <property type="entry name" value="DAGAT"/>
</dbReference>
<evidence type="ECO:0000256" key="7">
    <source>
        <dbReference type="ARBA" id="ARBA00022989"/>
    </source>
</evidence>
<dbReference type="PANTHER" id="PTHR12317">
    <property type="entry name" value="DIACYLGLYCEROL O-ACYLTRANSFERASE"/>
    <property type="match status" value="1"/>
</dbReference>
<dbReference type="STRING" id="1611254.A0A2G5UQJ8"/>
<sequence>MPKFLGIDWIDPFSSLERKKTYLGMVVHAVYCYPIGNMLLTVPFFMLFPFHWSLLILFYAAWAYYDRNTPSKGGYGLEFIRKWRINRWYGGYFPAGVHKTAELDPSQNYILGYHPHGIISMGGWVNFASNGSGIMDMESLRYGYQNVGNFMTIPKILCTKSKSAATVTQIQIFQLQYPGITFNLCTLGLNFKIPIRREILLLFGCIDCSKESMEYALNSKNQGRALVLVVGGAAESLDAHPGKHELTLMSRKGFVREALLTGAHLVPVYSFGENDVFEQAANPPGSTLRKWQEKLRKSMGTALPMVKGRGFLQYTYGFLPFRRSINTVIGAPITVEKTENPTNEQIEKLHEKYVEKLVELFEGHKQRFGVSKNVKLVLK</sequence>
<keyword evidence="3" id="KW-0444">Lipid biosynthesis</keyword>
<keyword evidence="10" id="KW-0012">Acyltransferase</keyword>
<comment type="similarity">
    <text evidence="2 11">Belongs to the diacylglycerol acyltransferase family.</text>
</comment>
<feature type="transmembrane region" description="Helical" evidence="11">
    <location>
        <begin position="21"/>
        <end position="40"/>
    </location>
</feature>
<organism evidence="12 13">
    <name type="scientific">Caenorhabditis nigoni</name>
    <dbReference type="NCBI Taxonomy" id="1611254"/>
    <lineage>
        <taxon>Eukaryota</taxon>
        <taxon>Metazoa</taxon>
        <taxon>Ecdysozoa</taxon>
        <taxon>Nematoda</taxon>
        <taxon>Chromadorea</taxon>
        <taxon>Rhabditida</taxon>
        <taxon>Rhabditina</taxon>
        <taxon>Rhabditomorpha</taxon>
        <taxon>Rhabditoidea</taxon>
        <taxon>Rhabditidae</taxon>
        <taxon>Peloderinae</taxon>
        <taxon>Caenorhabditis</taxon>
    </lineage>
</organism>
<accession>A0A2G5UQJ8</accession>
<dbReference type="OrthoDB" id="264532at2759"/>
<keyword evidence="6 11" id="KW-0256">Endoplasmic reticulum</keyword>
<keyword evidence="8" id="KW-0443">Lipid metabolism</keyword>
<evidence type="ECO:0000256" key="1">
    <source>
        <dbReference type="ARBA" id="ARBA00004477"/>
    </source>
</evidence>
<protein>
    <recommendedName>
        <fullName evidence="11">Acyltransferase</fullName>
        <ecNumber evidence="11">2.3.1.-</ecNumber>
    </recommendedName>
</protein>
<reference evidence="13" key="1">
    <citation type="submission" date="2017-10" db="EMBL/GenBank/DDBJ databases">
        <title>Rapid genome shrinkage in a self-fertile nematode reveals novel sperm competition proteins.</title>
        <authorList>
            <person name="Yin D."/>
            <person name="Schwarz E.M."/>
            <person name="Thomas C.G."/>
            <person name="Felde R.L."/>
            <person name="Korf I.F."/>
            <person name="Cutter A.D."/>
            <person name="Schartner C.M."/>
            <person name="Ralston E.J."/>
            <person name="Meyer B.J."/>
            <person name="Haag E.S."/>
        </authorList>
    </citation>
    <scope>NUCLEOTIDE SEQUENCE [LARGE SCALE GENOMIC DNA]</scope>
    <source>
        <strain evidence="13">JU1422</strain>
    </source>
</reference>
<dbReference type="GO" id="GO:0004144">
    <property type="term" value="F:diacylglycerol O-acyltransferase activity"/>
    <property type="evidence" value="ECO:0007669"/>
    <property type="project" value="TreeGrafter"/>
</dbReference>
<comment type="caution">
    <text evidence="11">Lacks conserved residue(s) required for the propagation of feature annotation.</text>
</comment>
<evidence type="ECO:0000313" key="13">
    <source>
        <dbReference type="Proteomes" id="UP000230233"/>
    </source>
</evidence>